<evidence type="ECO:0000256" key="3">
    <source>
        <dbReference type="ARBA" id="ARBA00022622"/>
    </source>
</evidence>
<evidence type="ECO:0000313" key="14">
    <source>
        <dbReference type="RefSeq" id="XP_012880612.1"/>
    </source>
</evidence>
<dbReference type="AlphaFoldDB" id="A0A1S3FXP6"/>
<keyword evidence="6" id="KW-1015">Disulfide bond</keyword>
<keyword evidence="7" id="KW-0325">Glycoprotein</keyword>
<reference evidence="13 14" key="1">
    <citation type="submission" date="2025-04" db="UniProtKB">
        <authorList>
            <consortium name="RefSeq"/>
        </authorList>
    </citation>
    <scope>IDENTIFICATION</scope>
    <source>
        <tissue evidence="13 14">Kidney</tissue>
    </source>
</reference>
<dbReference type="InterPro" id="IPR018363">
    <property type="entry name" value="CD59_antigen_CS"/>
</dbReference>
<evidence type="ECO:0000256" key="4">
    <source>
        <dbReference type="ARBA" id="ARBA00022729"/>
    </source>
</evidence>
<dbReference type="GO" id="GO:0030550">
    <property type="term" value="F:acetylcholine receptor inhibitor activity"/>
    <property type="evidence" value="ECO:0007669"/>
    <property type="project" value="TreeGrafter"/>
</dbReference>
<keyword evidence="2" id="KW-1003">Cell membrane</keyword>
<keyword evidence="4 10" id="KW-0732">Signal</keyword>
<dbReference type="CDD" id="cd23541">
    <property type="entry name" value="TFP_LU_ECD_Ly6A_like"/>
    <property type="match status" value="1"/>
</dbReference>
<evidence type="ECO:0000256" key="2">
    <source>
        <dbReference type="ARBA" id="ARBA00022475"/>
    </source>
</evidence>
<evidence type="ECO:0000256" key="7">
    <source>
        <dbReference type="ARBA" id="ARBA00023180"/>
    </source>
</evidence>
<name>A0A1S3FXP6_DIPOR</name>
<dbReference type="Pfam" id="PF00021">
    <property type="entry name" value="UPAR_LY6"/>
    <property type="match status" value="1"/>
</dbReference>
<evidence type="ECO:0000256" key="1">
    <source>
        <dbReference type="ARBA" id="ARBA00004609"/>
    </source>
</evidence>
<accession>A0A1S3FXP6</accession>
<dbReference type="RefSeq" id="XP_012880611.1">
    <property type="nucleotide sequence ID" value="XM_013025157.1"/>
</dbReference>
<keyword evidence="9" id="KW-1133">Transmembrane helix</keyword>
<keyword evidence="8" id="KW-0449">Lipoprotein</keyword>
<dbReference type="GO" id="GO:0098552">
    <property type="term" value="C:side of membrane"/>
    <property type="evidence" value="ECO:0007669"/>
    <property type="project" value="UniProtKB-KW"/>
</dbReference>
<dbReference type="RefSeq" id="XP_012880612.1">
    <property type="nucleotide sequence ID" value="XM_013025158.1"/>
</dbReference>
<evidence type="ECO:0000256" key="6">
    <source>
        <dbReference type="ARBA" id="ARBA00023157"/>
    </source>
</evidence>
<feature type="transmembrane region" description="Helical" evidence="9">
    <location>
        <begin position="108"/>
        <end position="128"/>
    </location>
</feature>
<gene>
    <name evidence="13 14" type="primary">LOC105992328</name>
</gene>
<dbReference type="InterPro" id="IPR051445">
    <property type="entry name" value="LY6H/LY6L_nAChR_modulators"/>
</dbReference>
<sequence length="130" mass="13858">MAPFVIILLAALLCAERAQSLQCYQCVGATQDSTCKQSTCPFPKGVCVTQEVGMAMGSRKMKNKFCLPTCPKGKNMSIKNIPLIGKMIHSKTSCCSEDLCNLGVPVQVSTWMLAGGLLLGLGVVLLGFQL</sequence>
<dbReference type="Gene3D" id="2.10.60.10">
    <property type="entry name" value="CD59"/>
    <property type="match status" value="1"/>
</dbReference>
<dbReference type="GO" id="GO:0045202">
    <property type="term" value="C:synapse"/>
    <property type="evidence" value="ECO:0007669"/>
    <property type="project" value="GOC"/>
</dbReference>
<keyword evidence="5 9" id="KW-0472">Membrane</keyword>
<dbReference type="OrthoDB" id="9624109at2759"/>
<keyword evidence="3" id="KW-0336">GPI-anchor</keyword>
<dbReference type="GeneID" id="105992328"/>
<evidence type="ECO:0000313" key="13">
    <source>
        <dbReference type="RefSeq" id="XP_012880611.1"/>
    </source>
</evidence>
<dbReference type="PANTHER" id="PTHR32217:SF3">
    <property type="entry name" value="LYMPHOCYTE ANTIGEN 6S"/>
    <property type="match status" value="1"/>
</dbReference>
<evidence type="ECO:0000256" key="8">
    <source>
        <dbReference type="ARBA" id="ARBA00023288"/>
    </source>
</evidence>
<evidence type="ECO:0000259" key="11">
    <source>
        <dbReference type="SMART" id="SM00134"/>
    </source>
</evidence>
<dbReference type="Proteomes" id="UP000081671">
    <property type="component" value="Unplaced"/>
</dbReference>
<feature type="chain" id="PRO_5010479325" evidence="10">
    <location>
        <begin position="21"/>
        <end position="130"/>
    </location>
</feature>
<keyword evidence="9" id="KW-0812">Transmembrane</keyword>
<dbReference type="KEGG" id="dord:105992328"/>
<evidence type="ECO:0000256" key="5">
    <source>
        <dbReference type="ARBA" id="ARBA00023136"/>
    </source>
</evidence>
<organism evidence="12 14">
    <name type="scientific">Dipodomys ordii</name>
    <name type="common">Ord's kangaroo rat</name>
    <dbReference type="NCBI Taxonomy" id="10020"/>
    <lineage>
        <taxon>Eukaryota</taxon>
        <taxon>Metazoa</taxon>
        <taxon>Chordata</taxon>
        <taxon>Craniata</taxon>
        <taxon>Vertebrata</taxon>
        <taxon>Euteleostomi</taxon>
        <taxon>Mammalia</taxon>
        <taxon>Eutheria</taxon>
        <taxon>Euarchontoglires</taxon>
        <taxon>Glires</taxon>
        <taxon>Rodentia</taxon>
        <taxon>Castorimorpha</taxon>
        <taxon>Heteromyidae</taxon>
        <taxon>Dipodomyinae</taxon>
        <taxon>Dipodomys</taxon>
    </lineage>
</organism>
<dbReference type="PROSITE" id="PS00983">
    <property type="entry name" value="LY6_UPAR"/>
    <property type="match status" value="1"/>
</dbReference>
<protein>
    <submittedName>
        <fullName evidence="13 14">Lymphocyte antigen 6A-2/6E-1-like</fullName>
    </submittedName>
</protein>
<dbReference type="GO" id="GO:0095500">
    <property type="term" value="P:acetylcholine receptor signaling pathway"/>
    <property type="evidence" value="ECO:0007669"/>
    <property type="project" value="TreeGrafter"/>
</dbReference>
<keyword evidence="12" id="KW-1185">Reference proteome</keyword>
<comment type="subcellular location">
    <subcellularLocation>
        <location evidence="1">Cell membrane</location>
        <topology evidence="1">Lipid-anchor</topology>
        <topology evidence="1">GPI-anchor</topology>
    </subcellularLocation>
</comment>
<dbReference type="PANTHER" id="PTHR32217">
    <property type="entry name" value="LYMPHOCYTE ANTIGEN 6H"/>
    <property type="match status" value="1"/>
</dbReference>
<evidence type="ECO:0000256" key="9">
    <source>
        <dbReference type="SAM" id="Phobius"/>
    </source>
</evidence>
<dbReference type="InterPro" id="IPR016054">
    <property type="entry name" value="LY6_UPA_recep-like"/>
</dbReference>
<evidence type="ECO:0000313" key="12">
    <source>
        <dbReference type="Proteomes" id="UP000081671"/>
    </source>
</evidence>
<dbReference type="GO" id="GO:0005886">
    <property type="term" value="C:plasma membrane"/>
    <property type="evidence" value="ECO:0007669"/>
    <property type="project" value="UniProtKB-SubCell"/>
</dbReference>
<dbReference type="GO" id="GO:0033130">
    <property type="term" value="F:acetylcholine receptor binding"/>
    <property type="evidence" value="ECO:0007669"/>
    <property type="project" value="TreeGrafter"/>
</dbReference>
<dbReference type="SUPFAM" id="SSF57302">
    <property type="entry name" value="Snake toxin-like"/>
    <property type="match status" value="1"/>
</dbReference>
<evidence type="ECO:0000256" key="10">
    <source>
        <dbReference type="SAM" id="SignalP"/>
    </source>
</evidence>
<feature type="domain" description="UPAR/Ly6" evidence="11">
    <location>
        <begin position="21"/>
        <end position="114"/>
    </location>
</feature>
<dbReference type="InterPro" id="IPR045860">
    <property type="entry name" value="Snake_toxin-like_sf"/>
</dbReference>
<feature type="signal peptide" evidence="10">
    <location>
        <begin position="1"/>
        <end position="20"/>
    </location>
</feature>
<dbReference type="SMART" id="SM00134">
    <property type="entry name" value="LU"/>
    <property type="match status" value="1"/>
</dbReference>
<proteinExistence type="predicted"/>